<comment type="pathway">
    <text evidence="10">Cell wall biogenesis; peptidoglycan biosynthesis.</text>
</comment>
<feature type="binding site" evidence="10">
    <location>
        <position position="166"/>
    </location>
    <ligand>
        <name>UDP-N-acetyl-alpha-D-glucosamine</name>
        <dbReference type="ChEBI" id="CHEBI:57705"/>
    </ligand>
</feature>
<dbReference type="Gene3D" id="3.40.50.2000">
    <property type="entry name" value="Glycogen Phosphorylase B"/>
    <property type="match status" value="2"/>
</dbReference>
<keyword evidence="2 10" id="KW-0132">Cell division</keyword>
<feature type="binding site" evidence="10">
    <location>
        <position position="298"/>
    </location>
    <ligand>
        <name>UDP-N-acetyl-alpha-D-glucosamine</name>
        <dbReference type="ChEBI" id="CHEBI:57705"/>
    </ligand>
</feature>
<dbReference type="AlphaFoldDB" id="A0A0G0KIQ6"/>
<feature type="domain" description="Glycosyltransferase family 28 N-terminal" evidence="11">
    <location>
        <begin position="7"/>
        <end position="143"/>
    </location>
</feature>
<comment type="similarity">
    <text evidence="10">Belongs to the glycosyltransferase 28 family. MurG subfamily.</text>
</comment>
<accession>A0A0G0KIQ6</accession>
<protein>
    <recommendedName>
        <fullName evidence="10">UDP-N-acetylglucosamine--N-acetylmuramyl-(pentapeptide) pyrophosphoryl-undecaprenol N-acetylglucosamine transferase</fullName>
        <ecNumber evidence="10">2.4.1.227</ecNumber>
    </recommendedName>
    <alternativeName>
        <fullName evidence="10">Undecaprenyl-PP-MurNAc-pentapeptide-UDPGlcNAc GlcNAc transferase</fullName>
    </alternativeName>
</protein>
<dbReference type="GO" id="GO:0050511">
    <property type="term" value="F:undecaprenyldiphospho-muramoylpentapeptide beta-N-acetylglucosaminyltransferase activity"/>
    <property type="evidence" value="ECO:0007669"/>
    <property type="project" value="UniProtKB-UniRule"/>
</dbReference>
<dbReference type="GO" id="GO:0005975">
    <property type="term" value="P:carbohydrate metabolic process"/>
    <property type="evidence" value="ECO:0007669"/>
    <property type="project" value="InterPro"/>
</dbReference>
<dbReference type="GO" id="GO:0008360">
    <property type="term" value="P:regulation of cell shape"/>
    <property type="evidence" value="ECO:0007669"/>
    <property type="project" value="UniProtKB-KW"/>
</dbReference>
<evidence type="ECO:0000256" key="9">
    <source>
        <dbReference type="ARBA" id="ARBA00023316"/>
    </source>
</evidence>
<feature type="binding site" evidence="10">
    <location>
        <position position="191"/>
    </location>
    <ligand>
        <name>UDP-N-acetyl-alpha-D-glucosamine</name>
        <dbReference type="ChEBI" id="CHEBI:57705"/>
    </ligand>
</feature>
<keyword evidence="3 10" id="KW-0328">Glycosyltransferase</keyword>
<dbReference type="GO" id="GO:0051991">
    <property type="term" value="F:UDP-N-acetyl-D-glucosamine:N-acetylmuramoyl-L-alanyl-D-glutamyl-meso-2,6-diaminopimelyl-D-alanyl-D-alanine-diphosphoundecaprenol 4-beta-N-acetylglucosaminlytransferase activity"/>
    <property type="evidence" value="ECO:0007669"/>
    <property type="project" value="RHEA"/>
</dbReference>
<feature type="domain" description="Glycosyl transferase family 28 C-terminal" evidence="12">
    <location>
        <begin position="184"/>
        <end position="351"/>
    </location>
</feature>
<evidence type="ECO:0000256" key="6">
    <source>
        <dbReference type="ARBA" id="ARBA00022984"/>
    </source>
</evidence>
<keyword evidence="7 10" id="KW-0472">Membrane</keyword>
<dbReference type="SUPFAM" id="SSF53756">
    <property type="entry name" value="UDP-Glycosyltransferase/glycogen phosphorylase"/>
    <property type="match status" value="1"/>
</dbReference>
<dbReference type="EC" id="2.4.1.227" evidence="10"/>
<dbReference type="GO" id="GO:0051301">
    <property type="term" value="P:cell division"/>
    <property type="evidence" value="ECO:0007669"/>
    <property type="project" value="UniProtKB-KW"/>
</dbReference>
<dbReference type="PANTHER" id="PTHR21015">
    <property type="entry name" value="UDP-N-ACETYLGLUCOSAMINE--N-ACETYLMURAMYL-(PENTAPEPTIDE) PYROPHOSPHORYL-UNDECAPRENOL N-ACETYLGLUCOSAMINE TRANSFERASE 1"/>
    <property type="match status" value="1"/>
</dbReference>
<evidence type="ECO:0000256" key="8">
    <source>
        <dbReference type="ARBA" id="ARBA00023306"/>
    </source>
</evidence>
<dbReference type="GO" id="GO:0009252">
    <property type="term" value="P:peptidoglycan biosynthetic process"/>
    <property type="evidence" value="ECO:0007669"/>
    <property type="project" value="UniProtKB-UniRule"/>
</dbReference>
<evidence type="ECO:0000256" key="10">
    <source>
        <dbReference type="HAMAP-Rule" id="MF_00033"/>
    </source>
</evidence>
<keyword evidence="9 10" id="KW-0961">Cell wall biogenesis/degradation</keyword>
<name>A0A0G0KIQ6_9BACT</name>
<evidence type="ECO:0000256" key="1">
    <source>
        <dbReference type="ARBA" id="ARBA00022475"/>
    </source>
</evidence>
<evidence type="ECO:0000256" key="3">
    <source>
        <dbReference type="ARBA" id="ARBA00022676"/>
    </source>
</evidence>
<comment type="caution">
    <text evidence="13">The sequence shown here is derived from an EMBL/GenBank/DDBJ whole genome shotgun (WGS) entry which is preliminary data.</text>
</comment>
<dbReference type="Proteomes" id="UP000034181">
    <property type="component" value="Unassembled WGS sequence"/>
</dbReference>
<keyword evidence="8 10" id="KW-0131">Cell cycle</keyword>
<dbReference type="InterPro" id="IPR007235">
    <property type="entry name" value="Glyco_trans_28_C"/>
</dbReference>
<comment type="function">
    <text evidence="10">Cell wall formation. Catalyzes the transfer of a GlcNAc subunit on undecaprenyl-pyrophosphoryl-MurNAc-pentapeptide (lipid intermediate I) to form undecaprenyl-pyrophosphoryl-MurNAc-(pentapeptide)GlcNAc (lipid intermediate II).</text>
</comment>
<evidence type="ECO:0000259" key="12">
    <source>
        <dbReference type="Pfam" id="PF04101"/>
    </source>
</evidence>
<dbReference type="GO" id="GO:0071555">
    <property type="term" value="P:cell wall organization"/>
    <property type="evidence" value="ECO:0007669"/>
    <property type="project" value="UniProtKB-KW"/>
</dbReference>
<dbReference type="PANTHER" id="PTHR21015:SF22">
    <property type="entry name" value="GLYCOSYLTRANSFERASE"/>
    <property type="match status" value="1"/>
</dbReference>
<dbReference type="Pfam" id="PF04101">
    <property type="entry name" value="Glyco_tran_28_C"/>
    <property type="match status" value="1"/>
</dbReference>
<comment type="catalytic activity">
    <reaction evidence="10">
        <text>di-trans,octa-cis-undecaprenyl diphospho-N-acetyl-alpha-D-muramoyl-L-alanyl-D-glutamyl-meso-2,6-diaminopimeloyl-D-alanyl-D-alanine + UDP-N-acetyl-alpha-D-glucosamine = di-trans,octa-cis-undecaprenyl diphospho-[N-acetyl-alpha-D-glucosaminyl-(1-&gt;4)]-N-acetyl-alpha-D-muramoyl-L-alanyl-D-glutamyl-meso-2,6-diaminopimeloyl-D-alanyl-D-alanine + UDP + H(+)</text>
        <dbReference type="Rhea" id="RHEA:31227"/>
        <dbReference type="ChEBI" id="CHEBI:15378"/>
        <dbReference type="ChEBI" id="CHEBI:57705"/>
        <dbReference type="ChEBI" id="CHEBI:58223"/>
        <dbReference type="ChEBI" id="CHEBI:61387"/>
        <dbReference type="ChEBI" id="CHEBI:61388"/>
        <dbReference type="EC" id="2.4.1.227"/>
    </reaction>
</comment>
<sequence length="367" mass="40745">MKIVIIGGHLSPALCVIDELPKTANLLYIGRKNALEGDKNNSLEFETITGLGIPFENLVTGRLQRTFTKYTIPSLFKTPYGLVRAIVILRKFKPDAVIGFGGYLSFPAVSASRILKIPIVLHEQTLKAGITNKYLSKFADKVCISYETSRKYFPKEKVVLTGNPVRKSILSPIDNIGLSLEEPIIYITGGSVGSHQINKLVMETLPRLLEKSSVIHQTGGASKFSDFEKLQILKEGLNKGKKEKYLISKYFAPDEVGAIYKIASFVIGRSGINTVSELMAIEKPALLIPLHSSQKNEQLDNAAFFKKLGLGEVIDQEEIDPDFFLRVVHKMLKNLDKYRLKSKKAESSGAAKRIVKVIYETAQGRSN</sequence>
<dbReference type="PATRIC" id="fig|1618569.3.peg.311"/>
<evidence type="ECO:0000256" key="5">
    <source>
        <dbReference type="ARBA" id="ARBA00022960"/>
    </source>
</evidence>
<evidence type="ECO:0000256" key="4">
    <source>
        <dbReference type="ARBA" id="ARBA00022679"/>
    </source>
</evidence>
<keyword evidence="6 10" id="KW-0573">Peptidoglycan synthesis</keyword>
<comment type="subcellular location">
    <subcellularLocation>
        <location evidence="10">Cell membrane</location>
        <topology evidence="10">Peripheral membrane protein</topology>
        <orientation evidence="10">Cytoplasmic side</orientation>
    </subcellularLocation>
</comment>
<dbReference type="GO" id="GO:0005886">
    <property type="term" value="C:plasma membrane"/>
    <property type="evidence" value="ECO:0007669"/>
    <property type="project" value="UniProtKB-SubCell"/>
</dbReference>
<evidence type="ECO:0000256" key="7">
    <source>
        <dbReference type="ARBA" id="ARBA00023136"/>
    </source>
</evidence>
<organism evidence="13 14">
    <name type="scientific">Candidatus Woesebacteria bacterium GW2011_GWB1_38_5b</name>
    <dbReference type="NCBI Taxonomy" id="1618569"/>
    <lineage>
        <taxon>Bacteria</taxon>
        <taxon>Candidatus Woeseibacteriota</taxon>
    </lineage>
</organism>
<reference evidence="13 14" key="1">
    <citation type="journal article" date="2015" name="Nature">
        <title>rRNA introns, odd ribosomes, and small enigmatic genomes across a large radiation of phyla.</title>
        <authorList>
            <person name="Brown C.T."/>
            <person name="Hug L.A."/>
            <person name="Thomas B.C."/>
            <person name="Sharon I."/>
            <person name="Castelle C.J."/>
            <person name="Singh A."/>
            <person name="Wilkins M.J."/>
            <person name="Williams K.H."/>
            <person name="Banfield J.F."/>
        </authorList>
    </citation>
    <scope>NUCLEOTIDE SEQUENCE [LARGE SCALE GENOMIC DNA]</scope>
</reference>
<evidence type="ECO:0000259" key="11">
    <source>
        <dbReference type="Pfam" id="PF03033"/>
    </source>
</evidence>
<comment type="caution">
    <text evidence="10">Lacks conserved residue(s) required for the propagation of feature annotation.</text>
</comment>
<keyword evidence="5 10" id="KW-0133">Cell shape</keyword>
<evidence type="ECO:0000256" key="2">
    <source>
        <dbReference type="ARBA" id="ARBA00022618"/>
    </source>
</evidence>
<keyword evidence="1 10" id="KW-1003">Cell membrane</keyword>
<evidence type="ECO:0000313" key="13">
    <source>
        <dbReference type="EMBL" id="KKQ75405.1"/>
    </source>
</evidence>
<dbReference type="InterPro" id="IPR006009">
    <property type="entry name" value="GlcNAc_MurG"/>
</dbReference>
<gene>
    <name evidence="10" type="primary">murG</name>
    <name evidence="13" type="ORF">US96_C0011G0003</name>
</gene>
<proteinExistence type="inferred from homology"/>
<dbReference type="CDD" id="cd03785">
    <property type="entry name" value="GT28_MurG"/>
    <property type="match status" value="1"/>
</dbReference>
<dbReference type="HAMAP" id="MF_00033">
    <property type="entry name" value="MurG"/>
    <property type="match status" value="1"/>
</dbReference>
<keyword evidence="4 10" id="KW-0808">Transferase</keyword>
<dbReference type="EMBL" id="LBUZ01000011">
    <property type="protein sequence ID" value="KKQ75405.1"/>
    <property type="molecule type" value="Genomic_DNA"/>
</dbReference>
<evidence type="ECO:0000313" key="14">
    <source>
        <dbReference type="Proteomes" id="UP000034181"/>
    </source>
</evidence>
<dbReference type="InterPro" id="IPR004276">
    <property type="entry name" value="GlycoTrans_28_N"/>
</dbReference>
<dbReference type="UniPathway" id="UPA00219"/>
<dbReference type="Pfam" id="PF03033">
    <property type="entry name" value="Glyco_transf_28"/>
    <property type="match status" value="1"/>
</dbReference>